<dbReference type="InterPro" id="IPR036286">
    <property type="entry name" value="LexA/Signal_pep-like_sf"/>
</dbReference>
<evidence type="ECO:0000313" key="4">
    <source>
        <dbReference type="Proteomes" id="UP000193675"/>
    </source>
</evidence>
<dbReference type="OrthoDB" id="9791537at2"/>
<dbReference type="PANTHER" id="PTHR33516">
    <property type="entry name" value="LEXA REPRESSOR"/>
    <property type="match status" value="1"/>
</dbReference>
<organism evidence="3 4">
    <name type="scientific">Pseudomonas putida</name>
    <name type="common">Arthrobacter siderocapsulatus</name>
    <dbReference type="NCBI Taxonomy" id="303"/>
    <lineage>
        <taxon>Bacteria</taxon>
        <taxon>Pseudomonadati</taxon>
        <taxon>Pseudomonadota</taxon>
        <taxon>Gammaproteobacteria</taxon>
        <taxon>Pseudomonadales</taxon>
        <taxon>Pseudomonadaceae</taxon>
        <taxon>Pseudomonas</taxon>
    </lineage>
</organism>
<dbReference type="InterPro" id="IPR001387">
    <property type="entry name" value="Cro/C1-type_HTH"/>
</dbReference>
<gene>
    <name evidence="3" type="ORF">B7H17_05080</name>
    <name evidence="2" type="ORF">WP8W18C01_33800</name>
</gene>
<sequence>MNRPERIAAAIKHSRKLKKEIARECGVTPSAVTQWVTGDSKSMKPENLFALAEATGVSAEWLANGTGGMTKETSGFDANVEPVSGPVRYYEYPEISWVQAGMPMEAVEISNVASCEVHPSDAWAGPNGFWLKVKGPSMTSSNGMSFPEGMVILVAPGFDVESSQFVVAKMVDTNEATFKQFIWDSGRAFLKPLNPSFPTVEMDGEWVLVGRVVDAKWPRSAL</sequence>
<dbReference type="Gene3D" id="2.10.109.10">
    <property type="entry name" value="Umud Fragment, subunit A"/>
    <property type="match status" value="1"/>
</dbReference>
<dbReference type="Pfam" id="PF01381">
    <property type="entry name" value="HTH_3"/>
    <property type="match status" value="1"/>
</dbReference>
<name>A0A1X1A3Z5_PSEPU</name>
<evidence type="ECO:0000313" key="5">
    <source>
        <dbReference type="Proteomes" id="UP000515680"/>
    </source>
</evidence>
<dbReference type="Gene3D" id="1.10.260.40">
    <property type="entry name" value="lambda repressor-like DNA-binding domains"/>
    <property type="match status" value="1"/>
</dbReference>
<dbReference type="EMBL" id="AP022227">
    <property type="protein sequence ID" value="BBT41039.1"/>
    <property type="molecule type" value="Genomic_DNA"/>
</dbReference>
<dbReference type="SUPFAM" id="SSF47413">
    <property type="entry name" value="lambda repressor-like DNA-binding domains"/>
    <property type="match status" value="1"/>
</dbReference>
<dbReference type="AlphaFoldDB" id="A0A1X1A3Z5"/>
<dbReference type="GO" id="GO:0003677">
    <property type="term" value="F:DNA binding"/>
    <property type="evidence" value="ECO:0007669"/>
    <property type="project" value="InterPro"/>
</dbReference>
<dbReference type="InterPro" id="IPR015927">
    <property type="entry name" value="Peptidase_S24_S26A/B/C"/>
</dbReference>
<protein>
    <submittedName>
        <fullName evidence="2 3">Repressor</fullName>
    </submittedName>
</protein>
<dbReference type="InterPro" id="IPR010982">
    <property type="entry name" value="Lambda_DNA-bd_dom_sf"/>
</dbReference>
<evidence type="ECO:0000313" key="2">
    <source>
        <dbReference type="EMBL" id="BBT41039.1"/>
    </source>
</evidence>
<accession>A0A1X1A3Z5</accession>
<dbReference type="EMBL" id="NBWC01000006">
    <property type="protein sequence ID" value="ORL66654.1"/>
    <property type="molecule type" value="Genomic_DNA"/>
</dbReference>
<reference evidence="3 4" key="1">
    <citation type="submission" date="2017-04" db="EMBL/GenBank/DDBJ databases">
        <title>Presence of VIM-2 positive Pseudomonas species in chickens and their surrounding environment.</title>
        <authorList>
            <person name="Zhang R."/>
        </authorList>
    </citation>
    <scope>NUCLEOTIDE SEQUENCE [LARGE SCALE GENOMIC DNA]</scope>
    <source>
        <strain evidence="3 4">DZ-C18</strain>
    </source>
</reference>
<dbReference type="Pfam" id="PF00717">
    <property type="entry name" value="Peptidase_S24"/>
    <property type="match status" value="1"/>
</dbReference>
<dbReference type="InterPro" id="IPR050077">
    <property type="entry name" value="LexA_repressor"/>
</dbReference>
<reference evidence="2 5" key="2">
    <citation type="submission" date="2019-12" db="EMBL/GenBank/DDBJ databases">
        <title>complete genome sequences of Pseudomonas putida str. WP8-W18-CRE-01 isolated from wastewater treatment plant effluent.</title>
        <authorList>
            <person name="Sekizuka T."/>
            <person name="Itokawa K."/>
            <person name="Yatsu K."/>
            <person name="Inamine Y."/>
            <person name="Kuroda M."/>
        </authorList>
    </citation>
    <scope>NUCLEOTIDE SEQUENCE [LARGE SCALE GENOMIC DNA]</scope>
    <source>
        <strain evidence="2 5">WP8-W18-CRE-01</strain>
    </source>
</reference>
<dbReference type="CDD" id="cd06529">
    <property type="entry name" value="S24_LexA-like"/>
    <property type="match status" value="1"/>
</dbReference>
<feature type="domain" description="HTH cro/C1-type" evidence="1">
    <location>
        <begin position="11"/>
        <end position="62"/>
    </location>
</feature>
<proteinExistence type="predicted"/>
<dbReference type="PROSITE" id="PS50943">
    <property type="entry name" value="HTH_CROC1"/>
    <property type="match status" value="1"/>
</dbReference>
<dbReference type="Proteomes" id="UP000193675">
    <property type="component" value="Unassembled WGS sequence"/>
</dbReference>
<evidence type="ECO:0000313" key="3">
    <source>
        <dbReference type="EMBL" id="ORL66654.1"/>
    </source>
</evidence>
<dbReference type="InterPro" id="IPR039418">
    <property type="entry name" value="LexA-like"/>
</dbReference>
<dbReference type="PANTHER" id="PTHR33516:SF2">
    <property type="entry name" value="LEXA REPRESSOR-RELATED"/>
    <property type="match status" value="1"/>
</dbReference>
<dbReference type="CDD" id="cd00093">
    <property type="entry name" value="HTH_XRE"/>
    <property type="match status" value="1"/>
</dbReference>
<dbReference type="Proteomes" id="UP000515680">
    <property type="component" value="Chromosome"/>
</dbReference>
<dbReference type="RefSeq" id="WP_019751330.1">
    <property type="nucleotide sequence ID" value="NZ_AP022227.1"/>
</dbReference>
<evidence type="ECO:0000259" key="1">
    <source>
        <dbReference type="PROSITE" id="PS50943"/>
    </source>
</evidence>
<dbReference type="SUPFAM" id="SSF51306">
    <property type="entry name" value="LexA/Signal peptidase"/>
    <property type="match status" value="1"/>
</dbReference>
<dbReference type="SMART" id="SM00530">
    <property type="entry name" value="HTH_XRE"/>
    <property type="match status" value="1"/>
</dbReference>